<dbReference type="EMBL" id="JBGBPQ010000011">
    <property type="protein sequence ID" value="KAL1515342.1"/>
    <property type="molecule type" value="Genomic_DNA"/>
</dbReference>
<dbReference type="GO" id="GO:0008146">
    <property type="term" value="F:sulfotransferase activity"/>
    <property type="evidence" value="ECO:0007669"/>
    <property type="project" value="InterPro"/>
</dbReference>
<organism evidence="1 2">
    <name type="scientific">Prymnesium parvum</name>
    <name type="common">Toxic golden alga</name>
    <dbReference type="NCBI Taxonomy" id="97485"/>
    <lineage>
        <taxon>Eukaryota</taxon>
        <taxon>Haptista</taxon>
        <taxon>Haptophyta</taxon>
        <taxon>Prymnesiophyceae</taxon>
        <taxon>Prymnesiales</taxon>
        <taxon>Prymnesiaceae</taxon>
        <taxon>Prymnesium</taxon>
    </lineage>
</organism>
<evidence type="ECO:0000313" key="1">
    <source>
        <dbReference type="EMBL" id="KAL1515342.1"/>
    </source>
</evidence>
<evidence type="ECO:0008006" key="3">
    <source>
        <dbReference type="Google" id="ProtNLM"/>
    </source>
</evidence>
<sequence length="269" mass="29930">MPSCGAPLASRQPVIVADNASRTVLMSSPKAGVTQTTMLMLSMLNLTREALSYANVHEYRLRVFDKSSAHRRDQLCDDCGDRGQWTCVRFLRSPLDRIVSSYLTWSLNKAYWPELGLACPGSSENASFAQFVMALSAVVNSSERQTRAFDSHVMPQTPLRACGGELSRLLEVPLEAMPHALRELEQLRKLHDAGAVVWPSLHYKLPKVSLQAAAADVSSWPWPPVKAAMFSERLPAYDNFLTSEICRKLSCLFASDFSAYTRMCAQPEI</sequence>
<dbReference type="GO" id="GO:0016020">
    <property type="term" value="C:membrane"/>
    <property type="evidence" value="ECO:0007669"/>
    <property type="project" value="InterPro"/>
</dbReference>
<keyword evidence="2" id="KW-1185">Reference proteome</keyword>
<proteinExistence type="predicted"/>
<gene>
    <name evidence="1" type="ORF">AB1Y20_001973</name>
</gene>
<evidence type="ECO:0000313" key="2">
    <source>
        <dbReference type="Proteomes" id="UP001515480"/>
    </source>
</evidence>
<accession>A0AB34JAC0</accession>
<dbReference type="Proteomes" id="UP001515480">
    <property type="component" value="Unassembled WGS sequence"/>
</dbReference>
<dbReference type="InterPro" id="IPR005331">
    <property type="entry name" value="Sulfotransferase"/>
</dbReference>
<dbReference type="AlphaFoldDB" id="A0AB34JAC0"/>
<reference evidence="1 2" key="1">
    <citation type="journal article" date="2024" name="Science">
        <title>Giant polyketide synthase enzymes in the biosynthesis of giant marine polyether toxins.</title>
        <authorList>
            <person name="Fallon T.R."/>
            <person name="Shende V.V."/>
            <person name="Wierzbicki I.H."/>
            <person name="Pendleton A.L."/>
            <person name="Watervoot N.F."/>
            <person name="Auber R.P."/>
            <person name="Gonzalez D.J."/>
            <person name="Wisecaver J.H."/>
            <person name="Moore B.S."/>
        </authorList>
    </citation>
    <scope>NUCLEOTIDE SEQUENCE [LARGE SCALE GENOMIC DNA]</scope>
    <source>
        <strain evidence="1 2">12B1</strain>
    </source>
</reference>
<protein>
    <recommendedName>
        <fullName evidence="3">Carbohydrate sulfotransferase</fullName>
    </recommendedName>
</protein>
<dbReference type="Pfam" id="PF03567">
    <property type="entry name" value="Sulfotransfer_2"/>
    <property type="match status" value="1"/>
</dbReference>
<name>A0AB34JAC0_PRYPA</name>
<comment type="caution">
    <text evidence="1">The sequence shown here is derived from an EMBL/GenBank/DDBJ whole genome shotgun (WGS) entry which is preliminary data.</text>
</comment>